<comment type="subcellular location">
    <subcellularLocation>
        <location evidence="3">Secreted</location>
    </subcellularLocation>
</comment>
<keyword evidence="10" id="KW-0862">Zinc</keyword>
<dbReference type="EMBL" id="JMCG01000001">
    <property type="protein sequence ID" value="KGK11806.1"/>
    <property type="molecule type" value="Genomic_DNA"/>
</dbReference>
<name>A0A099LWM2_9VIBR</name>
<dbReference type="PANTHER" id="PTHR13062:SF9">
    <property type="entry name" value="MICROBIAL COLLAGENASE"/>
    <property type="match status" value="1"/>
</dbReference>
<dbReference type="InterPro" id="IPR002169">
    <property type="entry name" value="Peptidase_M9A/M9B"/>
</dbReference>
<evidence type="ECO:0000256" key="14">
    <source>
        <dbReference type="SAM" id="MobiDB-lite"/>
    </source>
</evidence>
<dbReference type="Gene3D" id="1.10.390.20">
    <property type="match status" value="1"/>
</dbReference>
<sequence>MNIQQSKRSVLALSILLSLSGCGNDSGSGSSASTTQTDKPDTPIIIPDDGLAHSGQCTTSELIAEPNNLTSRIANADYDCMSSWFNASQTEADAIFSEQNVSLVNDTLNSIVARYQGDEKDAQQLYYLAEFIKAAYKNRHDTYARLLAPFSVDLSHAIATTSATFLRNAHALDTGDEQMKALGSMLIIVDSVRQLHVAAEDVFALLNRFDSSLADNYYYRKAINNIFIAMAGHSQSRDFYQLLTDNQSYIDTLSNFITTNRWAIGTDNEFLLGNAARELARLIQTQDSALKTKMTQTLSNLLQQFPLGGDSDRIWVGIAEMVNAYAPDLAEQLSLQDAKARLRQRVITFTHHCQGPAQILAQSMTLEQAEQVCRTLNDKEADFHAVAKTNKVPVPDDNSSKVDVIVFKTKDDYSTYSSFLFGNSTNNGGQFLERDPAQVGNIPRFVAYQNGWDDDFSILNLEHEYVHYLDGRFNQYGDFHTTMREGHIVWWLEGFAEYMYYKEGYQAALVLGKEKTHTLSEVFSTSYNDGVNRIYRWGYLGVRFLFEKHPEAVEQLLSYSRQGEYKQWVAYLKQIGPIYDEEFSSWLDEVGKDIDDTVTPPSKVEKPLELIINTPFAIAGVQYSEKLFYVDVAANTRELTFTIQGSGDADLYACFDKVCHYYDHQWSNYAHGSDETIQIDKESDGYVKAGRYYLSISGREAFDVHVSAITH</sequence>
<evidence type="ECO:0000313" key="17">
    <source>
        <dbReference type="EMBL" id="KGK11806.1"/>
    </source>
</evidence>
<dbReference type="Gene3D" id="3.40.30.160">
    <property type="entry name" value="Collagenase ColT, N-terminal domain"/>
    <property type="match status" value="1"/>
</dbReference>
<accession>A0A099LWM2</accession>
<feature type="active site" evidence="13">
    <location>
        <position position="464"/>
    </location>
</feature>
<evidence type="ECO:0000256" key="3">
    <source>
        <dbReference type="ARBA" id="ARBA00004613"/>
    </source>
</evidence>
<organism evidence="17 18">
    <name type="scientific">Vibrio navarrensis</name>
    <dbReference type="NCBI Taxonomy" id="29495"/>
    <lineage>
        <taxon>Bacteria</taxon>
        <taxon>Pseudomonadati</taxon>
        <taxon>Pseudomonadota</taxon>
        <taxon>Gammaproteobacteria</taxon>
        <taxon>Vibrionales</taxon>
        <taxon>Vibrionaceae</taxon>
        <taxon>Vibrio</taxon>
    </lineage>
</organism>
<dbReference type="EC" id="3.4.24.3" evidence="4"/>
<evidence type="ECO:0000256" key="15">
    <source>
        <dbReference type="SAM" id="SignalP"/>
    </source>
</evidence>
<keyword evidence="8 15" id="KW-0732">Signal</keyword>
<dbReference type="Gene3D" id="2.60.120.380">
    <property type="match status" value="1"/>
</dbReference>
<feature type="region of interest" description="Disordered" evidence="14">
    <location>
        <begin position="23"/>
        <end position="46"/>
    </location>
</feature>
<feature type="domain" description="Peptidase M9 collagenase N-terminal" evidence="16">
    <location>
        <begin position="57"/>
        <end position="241"/>
    </location>
</feature>
<dbReference type="PROSITE" id="PS51257">
    <property type="entry name" value="PROKAR_LIPOPROTEIN"/>
    <property type="match status" value="1"/>
</dbReference>
<dbReference type="Proteomes" id="UP000029994">
    <property type="component" value="Unassembled WGS sequence"/>
</dbReference>
<dbReference type="Pfam" id="PF08453">
    <property type="entry name" value="Peptidase_M9_N"/>
    <property type="match status" value="1"/>
</dbReference>
<dbReference type="GO" id="GO:0006508">
    <property type="term" value="P:proteolysis"/>
    <property type="evidence" value="ECO:0007669"/>
    <property type="project" value="UniProtKB-KW"/>
</dbReference>
<evidence type="ECO:0000256" key="2">
    <source>
        <dbReference type="ARBA" id="ARBA00001947"/>
    </source>
</evidence>
<dbReference type="InterPro" id="IPR013661">
    <property type="entry name" value="Peptidase_M9_N_dom"/>
</dbReference>
<evidence type="ECO:0000259" key="16">
    <source>
        <dbReference type="Pfam" id="PF08453"/>
    </source>
</evidence>
<evidence type="ECO:0000313" key="18">
    <source>
        <dbReference type="Proteomes" id="UP000029994"/>
    </source>
</evidence>
<keyword evidence="11" id="KW-0482">Metalloprotease</keyword>
<keyword evidence="5" id="KW-0964">Secreted</keyword>
<evidence type="ECO:0000256" key="6">
    <source>
        <dbReference type="ARBA" id="ARBA00022670"/>
    </source>
</evidence>
<dbReference type="GO" id="GO:0008270">
    <property type="term" value="F:zinc ion binding"/>
    <property type="evidence" value="ECO:0007669"/>
    <property type="project" value="InterPro"/>
</dbReference>
<dbReference type="STRING" id="29495.EA26_11015"/>
<dbReference type="PRINTS" id="PR00931">
    <property type="entry name" value="MICOLLPTASE"/>
</dbReference>
<dbReference type="eggNOG" id="COG4934">
    <property type="taxonomic scope" value="Bacteria"/>
</dbReference>
<keyword evidence="7" id="KW-0479">Metal-binding</keyword>
<dbReference type="GeneID" id="43683700"/>
<evidence type="ECO:0000256" key="5">
    <source>
        <dbReference type="ARBA" id="ARBA00022525"/>
    </source>
</evidence>
<keyword evidence="12" id="KW-0865">Zymogen</keyword>
<evidence type="ECO:0000256" key="1">
    <source>
        <dbReference type="ARBA" id="ARBA00000424"/>
    </source>
</evidence>
<reference evidence="17 18" key="1">
    <citation type="submission" date="2014-04" db="EMBL/GenBank/DDBJ databases">
        <title>Genome sequencing of Vibrio navarrensis strains.</title>
        <authorList>
            <person name="Gladney L.M."/>
            <person name="Katz L.S."/>
            <person name="Marino-Ramirez L."/>
            <person name="Jordan I.K."/>
        </authorList>
    </citation>
    <scope>NUCLEOTIDE SEQUENCE [LARGE SCALE GENOMIC DNA]</scope>
    <source>
        <strain evidence="17 18">ATCC 51183</strain>
    </source>
</reference>
<dbReference type="GO" id="GO:0005576">
    <property type="term" value="C:extracellular region"/>
    <property type="evidence" value="ECO:0007669"/>
    <property type="project" value="UniProtKB-SubCell"/>
</dbReference>
<dbReference type="RefSeq" id="WP_039427379.1">
    <property type="nucleotide sequence ID" value="NZ_CP061844.1"/>
</dbReference>
<keyword evidence="18" id="KW-1185">Reference proteome</keyword>
<evidence type="ECO:0000256" key="9">
    <source>
        <dbReference type="ARBA" id="ARBA00022801"/>
    </source>
</evidence>
<gene>
    <name evidence="17" type="ORF">EA26_11015</name>
</gene>
<proteinExistence type="predicted"/>
<evidence type="ECO:0000256" key="10">
    <source>
        <dbReference type="ARBA" id="ARBA00022833"/>
    </source>
</evidence>
<dbReference type="GO" id="GO:0004222">
    <property type="term" value="F:metalloendopeptidase activity"/>
    <property type="evidence" value="ECO:0007669"/>
    <property type="project" value="UniProtKB-EC"/>
</dbReference>
<dbReference type="AlphaFoldDB" id="A0A099LWM2"/>
<keyword evidence="6" id="KW-0645">Protease</keyword>
<comment type="catalytic activity">
    <reaction evidence="1">
        <text>Digestion of native collagen in the triple helical region at Xaa-|-Gly bonds. With synthetic peptides, a preference is shown for Gly at P3 and P1', Pro and Ala at P2 and P2', and hydroxyproline, Ala or Arg at P3'.</text>
        <dbReference type="EC" id="3.4.24.3"/>
    </reaction>
</comment>
<dbReference type="PANTHER" id="PTHR13062">
    <property type="entry name" value="COLLAGENASE"/>
    <property type="match status" value="1"/>
</dbReference>
<dbReference type="Pfam" id="PF01752">
    <property type="entry name" value="Peptidase_M9"/>
    <property type="match status" value="1"/>
</dbReference>
<evidence type="ECO:0000256" key="13">
    <source>
        <dbReference type="PIRSR" id="PIRSR602169-1"/>
    </source>
</evidence>
<feature type="chain" id="PRO_5001958354" description="microbial collagenase" evidence="15">
    <location>
        <begin position="24"/>
        <end position="711"/>
    </location>
</feature>
<feature type="signal peptide" evidence="15">
    <location>
        <begin position="1"/>
        <end position="23"/>
    </location>
</feature>
<evidence type="ECO:0000256" key="8">
    <source>
        <dbReference type="ARBA" id="ARBA00022729"/>
    </source>
</evidence>
<evidence type="ECO:0000256" key="7">
    <source>
        <dbReference type="ARBA" id="ARBA00022723"/>
    </source>
</evidence>
<comment type="cofactor">
    <cofactor evidence="2">
        <name>Zn(2+)</name>
        <dbReference type="ChEBI" id="CHEBI:29105"/>
    </cofactor>
</comment>
<keyword evidence="9" id="KW-0378">Hydrolase</keyword>
<evidence type="ECO:0000256" key="11">
    <source>
        <dbReference type="ARBA" id="ARBA00023049"/>
    </source>
</evidence>
<protein>
    <recommendedName>
        <fullName evidence="4">microbial collagenase</fullName>
        <ecNumber evidence="4">3.4.24.3</ecNumber>
    </recommendedName>
</protein>
<evidence type="ECO:0000256" key="4">
    <source>
        <dbReference type="ARBA" id="ARBA00012653"/>
    </source>
</evidence>
<evidence type="ECO:0000256" key="12">
    <source>
        <dbReference type="ARBA" id="ARBA00023145"/>
    </source>
</evidence>
<comment type="caution">
    <text evidence="17">The sequence shown here is derived from an EMBL/GenBank/DDBJ whole genome shotgun (WGS) entry which is preliminary data.</text>
</comment>